<dbReference type="PANTHER" id="PTHR12521:SF0">
    <property type="entry name" value="ADP-RIBOSE GLYCOHYDROLASE OARD1"/>
    <property type="match status" value="1"/>
</dbReference>
<evidence type="ECO:0000313" key="2">
    <source>
        <dbReference type="Proteomes" id="UP001152888"/>
    </source>
</evidence>
<dbReference type="AlphaFoldDB" id="A0A9P0KFT8"/>
<comment type="caution">
    <text evidence="1">The sequence shown here is derived from an EMBL/GenBank/DDBJ whole genome shotgun (WGS) entry which is preliminary data.</text>
</comment>
<name>A0A9P0KFT8_ACAOB</name>
<gene>
    <name evidence="1" type="ORF">ACAOBT_LOCUS8654</name>
</gene>
<proteinExistence type="predicted"/>
<dbReference type="InterPro" id="IPR043472">
    <property type="entry name" value="Macro_dom-like"/>
</dbReference>
<dbReference type="Proteomes" id="UP001152888">
    <property type="component" value="Unassembled WGS sequence"/>
</dbReference>
<dbReference type="EMBL" id="CAKOFQ010006767">
    <property type="protein sequence ID" value="CAH1969951.1"/>
    <property type="molecule type" value="Genomic_DNA"/>
</dbReference>
<dbReference type="InterPro" id="IPR050892">
    <property type="entry name" value="ADP-ribose_metab_enzymes"/>
</dbReference>
<dbReference type="GO" id="GO:0140291">
    <property type="term" value="P:peptidyl-glutamate ADP-deribosylation"/>
    <property type="evidence" value="ECO:0007669"/>
    <property type="project" value="TreeGrafter"/>
</dbReference>
<keyword evidence="2" id="KW-1185">Reference proteome</keyword>
<dbReference type="PANTHER" id="PTHR12521">
    <property type="entry name" value="PROTEIN C6ORF130"/>
    <property type="match status" value="1"/>
</dbReference>
<dbReference type="SUPFAM" id="SSF52949">
    <property type="entry name" value="Macro domain-like"/>
    <property type="match status" value="1"/>
</dbReference>
<organism evidence="1 2">
    <name type="scientific">Acanthoscelides obtectus</name>
    <name type="common">Bean weevil</name>
    <name type="synonym">Bruchus obtectus</name>
    <dbReference type="NCBI Taxonomy" id="200917"/>
    <lineage>
        <taxon>Eukaryota</taxon>
        <taxon>Metazoa</taxon>
        <taxon>Ecdysozoa</taxon>
        <taxon>Arthropoda</taxon>
        <taxon>Hexapoda</taxon>
        <taxon>Insecta</taxon>
        <taxon>Pterygota</taxon>
        <taxon>Neoptera</taxon>
        <taxon>Endopterygota</taxon>
        <taxon>Coleoptera</taxon>
        <taxon>Polyphaga</taxon>
        <taxon>Cucujiformia</taxon>
        <taxon>Chrysomeloidea</taxon>
        <taxon>Chrysomelidae</taxon>
        <taxon>Bruchinae</taxon>
        <taxon>Bruchini</taxon>
        <taxon>Acanthoscelides</taxon>
    </lineage>
</organism>
<dbReference type="OrthoDB" id="2155246at2759"/>
<reference evidence="1" key="1">
    <citation type="submission" date="2022-03" db="EMBL/GenBank/DDBJ databases">
        <authorList>
            <person name="Sayadi A."/>
        </authorList>
    </citation>
    <scope>NUCLEOTIDE SEQUENCE</scope>
</reference>
<dbReference type="Gene3D" id="3.40.220.10">
    <property type="entry name" value="Leucine Aminopeptidase, subunit E, domain 1"/>
    <property type="match status" value="1"/>
</dbReference>
<sequence>MSRGIAKGFLRKFGRVHELRQSNPEVAEVLQITEEGTNRKIFYLVTKKASYQEPNYEDVWNALCSLRRVLLAEDLRKLAIPKLACGLDNLYWKIIRSMLEVVFRYTGIRFLVCCHRS</sequence>
<evidence type="ECO:0000313" key="1">
    <source>
        <dbReference type="EMBL" id="CAH1969951.1"/>
    </source>
</evidence>
<protein>
    <submittedName>
        <fullName evidence="1">Uncharacterized protein</fullName>
    </submittedName>
</protein>
<accession>A0A9P0KFT8</accession>